<reference evidence="2" key="1">
    <citation type="journal article" date="2014" name="Front. Microbiol.">
        <title>High frequency of phylogenetically diverse reductive dehalogenase-homologous genes in deep subseafloor sedimentary metagenomes.</title>
        <authorList>
            <person name="Kawai M."/>
            <person name="Futagami T."/>
            <person name="Toyoda A."/>
            <person name="Takaki Y."/>
            <person name="Nishi S."/>
            <person name="Hori S."/>
            <person name="Arai W."/>
            <person name="Tsubouchi T."/>
            <person name="Morono Y."/>
            <person name="Uchiyama I."/>
            <person name="Ito T."/>
            <person name="Fujiyama A."/>
            <person name="Inagaki F."/>
            <person name="Takami H."/>
        </authorList>
    </citation>
    <scope>NUCLEOTIDE SEQUENCE</scope>
    <source>
        <strain evidence="2">Expedition CK06-06</strain>
    </source>
</reference>
<comment type="caution">
    <text evidence="2">The sequence shown here is derived from an EMBL/GenBank/DDBJ whole genome shotgun (WGS) entry which is preliminary data.</text>
</comment>
<dbReference type="Pfam" id="PF09299">
    <property type="entry name" value="Mu-transpos_C"/>
    <property type="match status" value="1"/>
</dbReference>
<accession>X1F461</accession>
<dbReference type="AlphaFoldDB" id="X1F461"/>
<protein>
    <recommendedName>
        <fullName evidence="1">Transposase-like Mu C-terminal domain-containing protein</fullName>
    </recommendedName>
</protein>
<evidence type="ECO:0000259" key="1">
    <source>
        <dbReference type="Pfam" id="PF09299"/>
    </source>
</evidence>
<proteinExistence type="predicted"/>
<dbReference type="EMBL" id="BARU01005144">
    <property type="protein sequence ID" value="GAH27360.1"/>
    <property type="molecule type" value="Genomic_DNA"/>
</dbReference>
<dbReference type="InterPro" id="IPR015378">
    <property type="entry name" value="Transposase-like_Mu_C"/>
</dbReference>
<sequence length="157" mass="18666">MSSTDTLRNFFALQKILVAWIEVEYNNKTHSSTGETPYERWRNNIKKHPPRRITDIDAFNAPFLWRTEKTVDKYGKIRFQKNTYPIHGLPIGSNIELRYNPFDLTEVRVYHEEAFYCILSRTSRNPKVKISNHRFLKIASKSLFCKQILDLLKIFLL</sequence>
<name>X1F461_9ZZZZ</name>
<feature type="domain" description="Transposase-like Mu C-terminal" evidence="1">
    <location>
        <begin position="63"/>
        <end position="113"/>
    </location>
</feature>
<evidence type="ECO:0000313" key="2">
    <source>
        <dbReference type="EMBL" id="GAH27360.1"/>
    </source>
</evidence>
<organism evidence="2">
    <name type="scientific">marine sediment metagenome</name>
    <dbReference type="NCBI Taxonomy" id="412755"/>
    <lineage>
        <taxon>unclassified sequences</taxon>
        <taxon>metagenomes</taxon>
        <taxon>ecological metagenomes</taxon>
    </lineage>
</organism>
<gene>
    <name evidence="2" type="ORF">S03H2_09933</name>
</gene>